<sequence length="294" mass="32472">MTRAPENLLAVRRLLLDHLNVDPDRVRSEDLEPAEVGIVGSASHRGGYHTGSDRVITNDYSVVESPRDRAGLTLNASALDVGMFQVRSAGSTHNLFTFSIWCVQQCAANTPDSRDIREIIYSPDGRVVRRWDRLGRRSSGDSSHLWHTHFSFFRDSTKANRDLTPLFRRYLSTIGLLEDDMTPEEHAWLETVHRNLTVLDGRNPIGQIYTRMAMGEDHTDPSYVVPHPSLRTIGAQLSALQTTVASLLASGLTEDESSVVPGVLAGLSPEEIAAAIPPTVARQVADELSRRLVA</sequence>
<dbReference type="AlphaFoldDB" id="A0A1C6REZ7"/>
<protein>
    <submittedName>
        <fullName evidence="1">Uncharacterized protein</fullName>
    </submittedName>
</protein>
<dbReference type="EMBL" id="FMHT01000003">
    <property type="protein sequence ID" value="SCL15653.1"/>
    <property type="molecule type" value="Genomic_DNA"/>
</dbReference>
<reference evidence="1 2" key="1">
    <citation type="submission" date="2016-06" db="EMBL/GenBank/DDBJ databases">
        <authorList>
            <person name="Kjaerup R.B."/>
            <person name="Dalgaard T.S."/>
            <person name="Juul-Madsen H.R."/>
        </authorList>
    </citation>
    <scope>NUCLEOTIDE SEQUENCE [LARGE SCALE GENOMIC DNA]</scope>
    <source>
        <strain evidence="1 2">DSM 43818</strain>
    </source>
</reference>
<name>A0A1C6REZ7_9ACTN</name>
<dbReference type="RefSeq" id="WP_091089813.1">
    <property type="nucleotide sequence ID" value="NZ_FMHT01000003.1"/>
</dbReference>
<accession>A0A1C6REZ7</accession>
<proteinExistence type="predicted"/>
<evidence type="ECO:0000313" key="1">
    <source>
        <dbReference type="EMBL" id="SCL15653.1"/>
    </source>
</evidence>
<organism evidence="1 2">
    <name type="scientific">Micromonospora nigra</name>
    <dbReference type="NCBI Taxonomy" id="145857"/>
    <lineage>
        <taxon>Bacteria</taxon>
        <taxon>Bacillati</taxon>
        <taxon>Actinomycetota</taxon>
        <taxon>Actinomycetes</taxon>
        <taxon>Micromonosporales</taxon>
        <taxon>Micromonosporaceae</taxon>
        <taxon>Micromonospora</taxon>
    </lineage>
</organism>
<evidence type="ECO:0000313" key="2">
    <source>
        <dbReference type="Proteomes" id="UP000199699"/>
    </source>
</evidence>
<keyword evidence="2" id="KW-1185">Reference proteome</keyword>
<dbReference type="Proteomes" id="UP000199699">
    <property type="component" value="Unassembled WGS sequence"/>
</dbReference>
<dbReference type="OrthoDB" id="3400966at2"/>
<gene>
    <name evidence="1" type="ORF">GA0070616_0790</name>
</gene>